<dbReference type="Gene3D" id="3.60.21.10">
    <property type="match status" value="1"/>
</dbReference>
<dbReference type="CDD" id="cd07422">
    <property type="entry name" value="MPP_ApaH"/>
    <property type="match status" value="1"/>
</dbReference>
<proteinExistence type="inferred from homology"/>
<evidence type="ECO:0000256" key="3">
    <source>
        <dbReference type="ARBA" id="ARBA00012506"/>
    </source>
</evidence>
<accession>D0L094</accession>
<comment type="function">
    <text evidence="1">Hydrolyzes diadenosine 5',5'''-P1,P4-tetraphosphate to yield ADP.</text>
</comment>
<dbReference type="InterPro" id="IPR029052">
    <property type="entry name" value="Metallo-depent_PP-like"/>
</dbReference>
<dbReference type="SUPFAM" id="SSF56300">
    <property type="entry name" value="Metallo-dependent phosphatases"/>
    <property type="match status" value="1"/>
</dbReference>
<dbReference type="Pfam" id="PF00149">
    <property type="entry name" value="Metallophos"/>
    <property type="match status" value="1"/>
</dbReference>
<evidence type="ECO:0000313" key="10">
    <source>
        <dbReference type="EMBL" id="ACX96117.1"/>
    </source>
</evidence>
<dbReference type="EMBL" id="CP001801">
    <property type="protein sequence ID" value="ACX96117.1"/>
    <property type="molecule type" value="Genomic_DNA"/>
</dbReference>
<dbReference type="PANTHER" id="PTHR40942">
    <property type="match status" value="1"/>
</dbReference>
<dbReference type="PIRSF" id="PIRSF000903">
    <property type="entry name" value="B5n-ttraPtase_sm"/>
    <property type="match status" value="1"/>
</dbReference>
<dbReference type="RefSeq" id="WP_012824151.1">
    <property type="nucleotide sequence ID" value="NC_013422.1"/>
</dbReference>
<evidence type="ECO:0000256" key="4">
    <source>
        <dbReference type="ARBA" id="ARBA00022801"/>
    </source>
</evidence>
<protein>
    <recommendedName>
        <fullName evidence="3">bis(5'-nucleosyl)-tetraphosphatase (symmetrical)</fullName>
        <ecNumber evidence="3">3.6.1.41</ecNumber>
    </recommendedName>
    <alternativeName>
        <fullName evidence="6">Ap4A hydrolase</fullName>
    </alternativeName>
    <alternativeName>
        <fullName evidence="5">Diadenosine 5',5'''-P1,P4-tetraphosphate pyrophosphohydrolase</fullName>
    </alternativeName>
    <alternativeName>
        <fullName evidence="7">Diadenosine tetraphosphatase</fullName>
    </alternativeName>
</protein>
<evidence type="ECO:0000256" key="5">
    <source>
        <dbReference type="ARBA" id="ARBA00031248"/>
    </source>
</evidence>
<dbReference type="OrthoDB" id="9807890at2"/>
<evidence type="ECO:0000256" key="7">
    <source>
        <dbReference type="ARBA" id="ARBA00033210"/>
    </source>
</evidence>
<keyword evidence="4 10" id="KW-0378">Hydrolase</keyword>
<dbReference type="AlphaFoldDB" id="D0L094"/>
<evidence type="ECO:0000256" key="2">
    <source>
        <dbReference type="ARBA" id="ARBA00005419"/>
    </source>
</evidence>
<reference evidence="10 11" key="1">
    <citation type="submission" date="2009-10" db="EMBL/GenBank/DDBJ databases">
        <title>Complete sequence of Halothiobacillus neapolitanus c2.</title>
        <authorList>
            <consortium name="US DOE Joint Genome Institute"/>
            <person name="Lucas S."/>
            <person name="Copeland A."/>
            <person name="Lapidus A."/>
            <person name="Glavina del Rio T."/>
            <person name="Tice H."/>
            <person name="Bruce D."/>
            <person name="Goodwin L."/>
            <person name="Pitluck S."/>
            <person name="Davenport K."/>
            <person name="Brettin T."/>
            <person name="Detter J.C."/>
            <person name="Han C."/>
            <person name="Tapia R."/>
            <person name="Larimer F."/>
            <person name="Land M."/>
            <person name="Hauser L."/>
            <person name="Kyrpides N."/>
            <person name="Mikhailova N."/>
            <person name="Kerfeld C."/>
            <person name="Cannon G."/>
            <person name="Heinhort S."/>
        </authorList>
    </citation>
    <scope>NUCLEOTIDE SEQUENCE [LARGE SCALE GENOMIC DNA]</scope>
    <source>
        <strain evidence="11">ATCC 23641 / c2</strain>
    </source>
</reference>
<dbReference type="NCBIfam" id="TIGR00668">
    <property type="entry name" value="apaH"/>
    <property type="match status" value="1"/>
</dbReference>
<organism evidence="10 11">
    <name type="scientific">Halothiobacillus neapolitanus (strain ATCC 23641 / DSM 15147 / CIP 104769 / NCIMB 8539 / c2)</name>
    <name type="common">Thiobacillus neapolitanus</name>
    <dbReference type="NCBI Taxonomy" id="555778"/>
    <lineage>
        <taxon>Bacteria</taxon>
        <taxon>Pseudomonadati</taxon>
        <taxon>Pseudomonadota</taxon>
        <taxon>Gammaproteobacteria</taxon>
        <taxon>Chromatiales</taxon>
        <taxon>Halothiobacillaceae</taxon>
        <taxon>Halothiobacillus</taxon>
    </lineage>
</organism>
<sequence>MATYAIGDLQGCLDPLKSLLDKIAFDPAVDKLWFVGDLVNRGPQSLEALRFVRDLGDSAFTVLGNHDLFLLACAFTDRSPKPGDTLDTILNAPDRDELIDWLRNRPLIHHDTQLGWTLVHAGIPPEWDLDTALAQAKMAQKALRQSDPLPFFTAMFGENPALWHEKLSKTLKIRYTINALTRMRYVTQDGQLDLKEKRPVEEVGDKLLPWFDYPRRASRNERIVFGHWSALGDARDRKKTWCIDQGCLWGRELTALHLDTRPATVIQVSCPCYRQLNVTTPSKQSST</sequence>
<comment type="catalytic activity">
    <reaction evidence="8">
        <text>P(1),P(4)-bis(5'-adenosyl) tetraphosphate + H2O = 2 ADP + 2 H(+)</text>
        <dbReference type="Rhea" id="RHEA:24252"/>
        <dbReference type="ChEBI" id="CHEBI:15377"/>
        <dbReference type="ChEBI" id="CHEBI:15378"/>
        <dbReference type="ChEBI" id="CHEBI:58141"/>
        <dbReference type="ChEBI" id="CHEBI:456216"/>
        <dbReference type="EC" id="3.6.1.41"/>
    </reaction>
</comment>
<dbReference type="Proteomes" id="UP000009102">
    <property type="component" value="Chromosome"/>
</dbReference>
<comment type="similarity">
    <text evidence="2">Belongs to the Ap4A hydrolase family.</text>
</comment>
<evidence type="ECO:0000259" key="9">
    <source>
        <dbReference type="Pfam" id="PF00149"/>
    </source>
</evidence>
<evidence type="ECO:0000256" key="1">
    <source>
        <dbReference type="ARBA" id="ARBA00003413"/>
    </source>
</evidence>
<evidence type="ECO:0000256" key="8">
    <source>
        <dbReference type="ARBA" id="ARBA00049417"/>
    </source>
</evidence>
<dbReference type="GO" id="GO:0008803">
    <property type="term" value="F:bis(5'-nucleosyl)-tetraphosphatase (symmetrical) activity"/>
    <property type="evidence" value="ECO:0007669"/>
    <property type="project" value="UniProtKB-EC"/>
</dbReference>
<feature type="domain" description="Calcineurin-like phosphoesterase" evidence="9">
    <location>
        <begin position="4"/>
        <end position="165"/>
    </location>
</feature>
<dbReference type="EC" id="3.6.1.41" evidence="3"/>
<dbReference type="InterPro" id="IPR004617">
    <property type="entry name" value="ApaH"/>
</dbReference>
<evidence type="ECO:0000256" key="6">
    <source>
        <dbReference type="ARBA" id="ARBA00032248"/>
    </source>
</evidence>
<evidence type="ECO:0000313" key="11">
    <source>
        <dbReference type="Proteomes" id="UP000009102"/>
    </source>
</evidence>
<name>D0L094_HALNC</name>
<gene>
    <name evidence="10" type="ordered locus">Hneap_1281</name>
</gene>
<dbReference type="PANTHER" id="PTHR40942:SF4">
    <property type="entry name" value="CYTOCHROME C5"/>
    <property type="match status" value="1"/>
</dbReference>
<dbReference type="eggNOG" id="COG0639">
    <property type="taxonomic scope" value="Bacteria"/>
</dbReference>
<keyword evidence="11" id="KW-1185">Reference proteome</keyword>
<dbReference type="STRING" id="555778.Hneap_1281"/>
<dbReference type="HOGENOM" id="CLU_056184_2_0_6"/>
<dbReference type="KEGG" id="hna:Hneap_1281"/>
<dbReference type="InterPro" id="IPR004843">
    <property type="entry name" value="Calcineurin-like_PHP"/>
</dbReference>
<dbReference type="NCBIfam" id="NF001204">
    <property type="entry name" value="PRK00166.1"/>
    <property type="match status" value="1"/>
</dbReference>